<comment type="subunit">
    <text evidence="4 8">Monomer.</text>
</comment>
<evidence type="ECO:0000256" key="4">
    <source>
        <dbReference type="ARBA" id="ARBA00011245"/>
    </source>
</evidence>
<evidence type="ECO:0000313" key="11">
    <source>
        <dbReference type="EMBL" id="MBB4657559.1"/>
    </source>
</evidence>
<dbReference type="AlphaFoldDB" id="A0A840HYA9"/>
<dbReference type="InterPro" id="IPR000860">
    <property type="entry name" value="HemC"/>
</dbReference>
<reference evidence="11 12" key="1">
    <citation type="submission" date="2020-08" db="EMBL/GenBank/DDBJ databases">
        <title>Genomic Encyclopedia of Type Strains, Phase IV (KMG-IV): sequencing the most valuable type-strain genomes for metagenomic binning, comparative biology and taxonomic classification.</title>
        <authorList>
            <person name="Goeker M."/>
        </authorList>
    </citation>
    <scope>NUCLEOTIDE SEQUENCE [LARGE SCALE GENOMIC DNA]</scope>
    <source>
        <strain evidence="11 12">DSM 102850</strain>
    </source>
</reference>
<organism evidence="11 12">
    <name type="scientific">Parvularcula dongshanensis</name>
    <dbReference type="NCBI Taxonomy" id="1173995"/>
    <lineage>
        <taxon>Bacteria</taxon>
        <taxon>Pseudomonadati</taxon>
        <taxon>Pseudomonadota</taxon>
        <taxon>Alphaproteobacteria</taxon>
        <taxon>Parvularculales</taxon>
        <taxon>Parvularculaceae</taxon>
        <taxon>Parvularcula</taxon>
    </lineage>
</organism>
<name>A0A840HYA9_9PROT</name>
<keyword evidence="6 8" id="KW-0627">Porphyrin biosynthesis</keyword>
<evidence type="ECO:0000256" key="2">
    <source>
        <dbReference type="ARBA" id="ARBA00004735"/>
    </source>
</evidence>
<dbReference type="EMBL" id="JACHOB010000001">
    <property type="protein sequence ID" value="MBB4657559.1"/>
    <property type="molecule type" value="Genomic_DNA"/>
</dbReference>
<evidence type="ECO:0000259" key="10">
    <source>
        <dbReference type="Pfam" id="PF03900"/>
    </source>
</evidence>
<dbReference type="GO" id="GO:0005737">
    <property type="term" value="C:cytoplasm"/>
    <property type="evidence" value="ECO:0007669"/>
    <property type="project" value="UniProtKB-UniRule"/>
</dbReference>
<feature type="modified residue" description="S-(dipyrrolylmethanemethyl)cysteine" evidence="8">
    <location>
        <position position="249"/>
    </location>
</feature>
<dbReference type="Gene3D" id="3.40.190.10">
    <property type="entry name" value="Periplasmic binding protein-like II"/>
    <property type="match status" value="2"/>
</dbReference>
<dbReference type="SUPFAM" id="SSF54782">
    <property type="entry name" value="Porphobilinogen deaminase (hydroxymethylbilane synthase), C-terminal domain"/>
    <property type="match status" value="1"/>
</dbReference>
<evidence type="ECO:0000259" key="9">
    <source>
        <dbReference type="Pfam" id="PF01379"/>
    </source>
</evidence>
<proteinExistence type="inferred from homology"/>
<dbReference type="PIRSF" id="PIRSF001438">
    <property type="entry name" value="4pyrrol_synth_OHMeBilane_synth"/>
    <property type="match status" value="1"/>
</dbReference>
<dbReference type="Pfam" id="PF03900">
    <property type="entry name" value="Porphobil_deamC"/>
    <property type="match status" value="1"/>
</dbReference>
<comment type="miscellaneous">
    <text evidence="8">The porphobilinogen subunits are added to the dipyrromethane group.</text>
</comment>
<dbReference type="Gene3D" id="3.30.160.40">
    <property type="entry name" value="Porphobilinogen deaminase, C-terminal domain"/>
    <property type="match status" value="1"/>
</dbReference>
<dbReference type="PROSITE" id="PS00533">
    <property type="entry name" value="PORPHOBILINOGEN_DEAM"/>
    <property type="match status" value="1"/>
</dbReference>
<dbReference type="Pfam" id="PF01379">
    <property type="entry name" value="Porphobil_deam"/>
    <property type="match status" value="1"/>
</dbReference>
<feature type="domain" description="Porphobilinogen deaminase C-terminal" evidence="10">
    <location>
        <begin position="235"/>
        <end position="307"/>
    </location>
</feature>
<dbReference type="PANTHER" id="PTHR11557">
    <property type="entry name" value="PORPHOBILINOGEN DEAMINASE"/>
    <property type="match status" value="1"/>
</dbReference>
<comment type="caution">
    <text evidence="11">The sequence shown here is derived from an EMBL/GenBank/DDBJ whole genome shotgun (WGS) entry which is preliminary data.</text>
</comment>
<dbReference type="InterPro" id="IPR036803">
    <property type="entry name" value="Porphobilinogen_deaminase_C_sf"/>
</dbReference>
<sequence length="324" mass="34330">MSDRPYLRIATRRSPLAVAQGEMVRARLAAALGVDAAAAEEAFPILTFVTTGDRQQTGSLAEIGGKGLFVKEIEMALLTKEADIAVHSMKDLPAEMPTGLIQAATPPRDDPRDAFLSPGGGTLDDLPQGARVGTSSVRRAAQALRRRPDLSIVEMRGNVQTRLGKLEAGAADGTFLAEAGLVRLGRTDVVRRVLEPDVMLPALGQGVLCVQSREDDEAARAACGAINDVPTELATAAERAFVAALDGSCRTPMAGLAQVRGGKLHFEAQILTLDGKRAMRRERTIALHGRDHDDCLLDAIAAGAEMAQELAEEAGPLLVEMLSR</sequence>
<dbReference type="Proteomes" id="UP000563524">
    <property type="component" value="Unassembled WGS sequence"/>
</dbReference>
<comment type="pathway">
    <text evidence="2">Porphyrin-containing compound metabolism; protoporphyrin-IX biosynthesis; coproporphyrinogen-III from 5-aminolevulinate: step 2/4.</text>
</comment>
<evidence type="ECO:0000256" key="6">
    <source>
        <dbReference type="ARBA" id="ARBA00023244"/>
    </source>
</evidence>
<evidence type="ECO:0000313" key="12">
    <source>
        <dbReference type="Proteomes" id="UP000563524"/>
    </source>
</evidence>
<keyword evidence="5 8" id="KW-0808">Transferase</keyword>
<dbReference type="NCBIfam" id="TIGR00212">
    <property type="entry name" value="hemC"/>
    <property type="match status" value="1"/>
</dbReference>
<dbReference type="InterPro" id="IPR022418">
    <property type="entry name" value="Porphobilinogen_deaminase_C"/>
</dbReference>
<dbReference type="InterPro" id="IPR022419">
    <property type="entry name" value="Porphobilin_deaminase_cofac_BS"/>
</dbReference>
<dbReference type="UniPathway" id="UPA00251">
    <property type="reaction ID" value="UER00319"/>
</dbReference>
<dbReference type="InterPro" id="IPR022417">
    <property type="entry name" value="Porphobilin_deaminase_N"/>
</dbReference>
<dbReference type="SUPFAM" id="SSF53850">
    <property type="entry name" value="Periplasmic binding protein-like II"/>
    <property type="match status" value="1"/>
</dbReference>
<gene>
    <name evidence="8" type="primary">hemC</name>
    <name evidence="11" type="ORF">GGQ59_000059</name>
</gene>
<accession>A0A840HYA9</accession>
<comment type="function">
    <text evidence="1 8">Tetrapolymerization of the monopyrrole PBG into the hydroxymethylbilane pre-uroporphyrinogen in several discrete steps.</text>
</comment>
<evidence type="ECO:0000256" key="5">
    <source>
        <dbReference type="ARBA" id="ARBA00022679"/>
    </source>
</evidence>
<keyword evidence="12" id="KW-1185">Reference proteome</keyword>
<comment type="catalytic activity">
    <reaction evidence="7 8">
        <text>4 porphobilinogen + H2O = hydroxymethylbilane + 4 NH4(+)</text>
        <dbReference type="Rhea" id="RHEA:13185"/>
        <dbReference type="ChEBI" id="CHEBI:15377"/>
        <dbReference type="ChEBI" id="CHEBI:28938"/>
        <dbReference type="ChEBI" id="CHEBI:57845"/>
        <dbReference type="ChEBI" id="CHEBI:58126"/>
        <dbReference type="EC" id="2.5.1.61"/>
    </reaction>
</comment>
<dbReference type="PRINTS" id="PR00151">
    <property type="entry name" value="PORPHBDMNASE"/>
</dbReference>
<comment type="cofactor">
    <cofactor evidence="8">
        <name>dipyrromethane</name>
        <dbReference type="ChEBI" id="CHEBI:60342"/>
    </cofactor>
    <text evidence="8">Binds 1 dipyrromethane group covalently.</text>
</comment>
<comment type="similarity">
    <text evidence="3 8">Belongs to the HMBS family.</text>
</comment>
<dbReference type="HAMAP" id="MF_00260">
    <property type="entry name" value="Porphobil_deam"/>
    <property type="match status" value="1"/>
</dbReference>
<dbReference type="GO" id="GO:0004418">
    <property type="term" value="F:hydroxymethylbilane synthase activity"/>
    <property type="evidence" value="ECO:0007669"/>
    <property type="project" value="UniProtKB-UniRule"/>
</dbReference>
<dbReference type="GO" id="GO:0006782">
    <property type="term" value="P:protoporphyrinogen IX biosynthetic process"/>
    <property type="evidence" value="ECO:0007669"/>
    <property type="project" value="UniProtKB-UniRule"/>
</dbReference>
<dbReference type="PANTHER" id="PTHR11557:SF0">
    <property type="entry name" value="PORPHOBILINOGEN DEAMINASE"/>
    <property type="match status" value="1"/>
</dbReference>
<evidence type="ECO:0000256" key="1">
    <source>
        <dbReference type="ARBA" id="ARBA00002869"/>
    </source>
</evidence>
<dbReference type="EC" id="2.5.1.61" evidence="8"/>
<evidence type="ECO:0000256" key="3">
    <source>
        <dbReference type="ARBA" id="ARBA00005638"/>
    </source>
</evidence>
<evidence type="ECO:0000256" key="8">
    <source>
        <dbReference type="HAMAP-Rule" id="MF_00260"/>
    </source>
</evidence>
<dbReference type="RefSeq" id="WP_183814755.1">
    <property type="nucleotide sequence ID" value="NZ_JACHOB010000001.1"/>
</dbReference>
<evidence type="ECO:0000256" key="7">
    <source>
        <dbReference type="ARBA" id="ARBA00048169"/>
    </source>
</evidence>
<protein>
    <recommendedName>
        <fullName evidence="8">Porphobilinogen deaminase</fullName>
        <shortName evidence="8">PBG</shortName>
        <ecNumber evidence="8">2.5.1.61</ecNumber>
    </recommendedName>
    <alternativeName>
        <fullName evidence="8">Hydroxymethylbilane synthase</fullName>
        <shortName evidence="8">HMBS</shortName>
    </alternativeName>
    <alternativeName>
        <fullName evidence="8">Pre-uroporphyrinogen synthase</fullName>
    </alternativeName>
</protein>
<dbReference type="FunFam" id="3.40.190.10:FF:000005">
    <property type="entry name" value="Porphobilinogen deaminase"/>
    <property type="match status" value="1"/>
</dbReference>
<feature type="domain" description="Porphobilinogen deaminase N-terminal" evidence="9">
    <location>
        <begin position="7"/>
        <end position="219"/>
    </location>
</feature>